<name>A0A7C1FVE7_9CHLR</name>
<dbReference type="EMBL" id="DSMG01000133">
    <property type="protein sequence ID" value="HDX32411.1"/>
    <property type="molecule type" value="Genomic_DNA"/>
</dbReference>
<feature type="transmembrane region" description="Helical" evidence="1">
    <location>
        <begin position="197"/>
        <end position="217"/>
    </location>
</feature>
<feature type="transmembrane region" description="Helical" evidence="1">
    <location>
        <begin position="99"/>
        <end position="120"/>
    </location>
</feature>
<protein>
    <submittedName>
        <fullName evidence="2">Multidrug resistance efflux transporter family protein</fullName>
    </submittedName>
</protein>
<feature type="transmembrane region" description="Helical" evidence="1">
    <location>
        <begin position="289"/>
        <end position="308"/>
    </location>
</feature>
<feature type="transmembrane region" description="Helical" evidence="1">
    <location>
        <begin position="39"/>
        <end position="59"/>
    </location>
</feature>
<keyword evidence="1" id="KW-1133">Transmembrane helix</keyword>
<proteinExistence type="predicted"/>
<dbReference type="Pfam" id="PF13536">
    <property type="entry name" value="EmrE"/>
    <property type="match status" value="1"/>
</dbReference>
<keyword evidence="1" id="KW-0812">Transmembrane</keyword>
<evidence type="ECO:0000256" key="1">
    <source>
        <dbReference type="SAM" id="Phobius"/>
    </source>
</evidence>
<dbReference type="InterPro" id="IPR032713">
    <property type="entry name" value="EmrE"/>
</dbReference>
<feature type="transmembrane region" description="Helical" evidence="1">
    <location>
        <begin position="127"/>
        <end position="144"/>
    </location>
</feature>
<organism evidence="2">
    <name type="scientific">Caldilinea aerophila</name>
    <dbReference type="NCBI Taxonomy" id="133453"/>
    <lineage>
        <taxon>Bacteria</taxon>
        <taxon>Bacillati</taxon>
        <taxon>Chloroflexota</taxon>
        <taxon>Caldilineae</taxon>
        <taxon>Caldilineales</taxon>
        <taxon>Caldilineaceae</taxon>
        <taxon>Caldilinea</taxon>
    </lineage>
</organism>
<feature type="transmembrane region" description="Helical" evidence="1">
    <location>
        <begin position="156"/>
        <end position="176"/>
    </location>
</feature>
<evidence type="ECO:0000313" key="2">
    <source>
        <dbReference type="EMBL" id="HDX32411.1"/>
    </source>
</evidence>
<feature type="transmembrane region" description="Helical" evidence="1">
    <location>
        <begin position="71"/>
        <end position="93"/>
    </location>
</feature>
<reference evidence="2" key="1">
    <citation type="journal article" date="2020" name="mSystems">
        <title>Genome- and Community-Level Interaction Insights into Carbon Utilization and Element Cycling Functions of Hydrothermarchaeota in Hydrothermal Sediment.</title>
        <authorList>
            <person name="Zhou Z."/>
            <person name="Liu Y."/>
            <person name="Xu W."/>
            <person name="Pan J."/>
            <person name="Luo Z.H."/>
            <person name="Li M."/>
        </authorList>
    </citation>
    <scope>NUCLEOTIDE SEQUENCE [LARGE SCALE GENOMIC DNA]</scope>
    <source>
        <strain evidence="2">SpSt-289</strain>
    </source>
</reference>
<feature type="transmembrane region" description="Helical" evidence="1">
    <location>
        <begin position="261"/>
        <end position="283"/>
    </location>
</feature>
<accession>A0A7C1FVE7</accession>
<comment type="caution">
    <text evidence="2">The sequence shown here is derived from an EMBL/GenBank/DDBJ whole genome shotgun (WGS) entry which is preliminary data.</text>
</comment>
<gene>
    <name evidence="2" type="ORF">ENQ20_13130</name>
</gene>
<feature type="transmembrane region" description="Helical" evidence="1">
    <location>
        <begin position="229"/>
        <end position="249"/>
    </location>
</feature>
<sequence length="312" mass="33641">MMKLLGAGLLAALFFSSTFILNRAMSLEGGHWVWTASLRYLWMTLFLVVGPILIGRGRLLLDALRLLHRYWAFWIVAGTVGFGVFYAGIAFAASYAPGWVVATTWQITVLASPLVLQLYGRRVPLRGVLFTVLVFLGVVLVNVAETHAASWSDVVFGGLPVLIAAFAYPLGLQLVWEARSGGHTRIPHIVAPVLDDSFARVLLLTLGSLPFWVVLILATQPPPPSSGQWMNTALVALLSGVVATSLFVYARHQARNAYELAAVDATQAAEVLFTLAGEMLLLGAAFPNLLGVLGACLTILGLTLYLLAQGKR</sequence>
<keyword evidence="1" id="KW-0472">Membrane</keyword>
<dbReference type="AlphaFoldDB" id="A0A7C1FVE7"/>